<dbReference type="InterPro" id="IPR000225">
    <property type="entry name" value="Armadillo"/>
</dbReference>
<dbReference type="Pfam" id="PF00514">
    <property type="entry name" value="Arm"/>
    <property type="match status" value="1"/>
</dbReference>
<dbReference type="InParanoid" id="G4YDX9"/>
<protein>
    <recommendedName>
        <fullName evidence="4">Armadillo repeat-containing domain-containing protein</fullName>
    </recommendedName>
</protein>
<keyword evidence="3" id="KW-1185">Reference proteome</keyword>
<dbReference type="InterPro" id="IPR016024">
    <property type="entry name" value="ARM-type_fold"/>
</dbReference>
<organism evidence="2 3">
    <name type="scientific">Phytophthora sojae (strain P6497)</name>
    <name type="common">Soybean stem and root rot agent</name>
    <name type="synonym">Phytophthora megasperma f. sp. glycines</name>
    <dbReference type="NCBI Taxonomy" id="1094619"/>
    <lineage>
        <taxon>Eukaryota</taxon>
        <taxon>Sar</taxon>
        <taxon>Stramenopiles</taxon>
        <taxon>Oomycota</taxon>
        <taxon>Peronosporomycetes</taxon>
        <taxon>Peronosporales</taxon>
        <taxon>Peronosporaceae</taxon>
        <taxon>Phytophthora</taxon>
    </lineage>
</organism>
<evidence type="ECO:0000256" key="1">
    <source>
        <dbReference type="PROSITE-ProRule" id="PRU00259"/>
    </source>
</evidence>
<dbReference type="Proteomes" id="UP000002640">
    <property type="component" value="Unassembled WGS sequence"/>
</dbReference>
<dbReference type="SMART" id="SM00185">
    <property type="entry name" value="ARM"/>
    <property type="match status" value="3"/>
</dbReference>
<sequence>MEQSCWALSRLSKSSKLDVIIAAIPSLVSSESRSRRLYSDWELGNVVFDNDANRDAIVDAGAIPDPIKLLRSGASELQGHIILLVANLTVSRVHQSQITGEIGLSLFAARLQDGSEAAKTHSARMLAYSTQKMHAAQALGNLTLDRRARNFIVDQGVVVSAKQWAAYLLDNASWYQAHHNAIASAGVLDPVVALLRAGNNRQKEHAICILENLLENGERRQAVLDAGAIAPEQNEMVTDGAVRVRSSLSSTRTARSAIAAAGAIPPLVELLQSRSNETRAEAAFVLGQVAAESPEYKTVIINRGAGA</sequence>
<dbReference type="PANTHER" id="PTHR23315:SF7">
    <property type="entry name" value="U-BOX DOMAIN-CONTAINING PROTEIN 4"/>
    <property type="match status" value="1"/>
</dbReference>
<dbReference type="SMR" id="G4YDX9"/>
<name>G4YDX9_PHYSP</name>
<dbReference type="GeneID" id="20641078"/>
<dbReference type="SUPFAM" id="SSF48371">
    <property type="entry name" value="ARM repeat"/>
    <property type="match status" value="1"/>
</dbReference>
<dbReference type="RefSeq" id="XP_009516272.1">
    <property type="nucleotide sequence ID" value="XM_009517977.1"/>
</dbReference>
<proteinExistence type="predicted"/>
<reference evidence="2 3" key="1">
    <citation type="journal article" date="2006" name="Science">
        <title>Phytophthora genome sequences uncover evolutionary origins and mechanisms of pathogenesis.</title>
        <authorList>
            <person name="Tyler B.M."/>
            <person name="Tripathy S."/>
            <person name="Zhang X."/>
            <person name="Dehal P."/>
            <person name="Jiang R.H."/>
            <person name="Aerts A."/>
            <person name="Arredondo F.D."/>
            <person name="Baxter L."/>
            <person name="Bensasson D."/>
            <person name="Beynon J.L."/>
            <person name="Chapman J."/>
            <person name="Damasceno C.M."/>
            <person name="Dorrance A.E."/>
            <person name="Dou D."/>
            <person name="Dickerman A.W."/>
            <person name="Dubchak I.L."/>
            <person name="Garbelotto M."/>
            <person name="Gijzen M."/>
            <person name="Gordon S.G."/>
            <person name="Govers F."/>
            <person name="Grunwald N.J."/>
            <person name="Huang W."/>
            <person name="Ivors K.L."/>
            <person name="Jones R.W."/>
            <person name="Kamoun S."/>
            <person name="Krampis K."/>
            <person name="Lamour K.H."/>
            <person name="Lee M.K."/>
            <person name="McDonald W.H."/>
            <person name="Medina M."/>
            <person name="Meijer H.J."/>
            <person name="Nordberg E.K."/>
            <person name="Maclean D.J."/>
            <person name="Ospina-Giraldo M.D."/>
            <person name="Morris P.F."/>
            <person name="Phuntumart V."/>
            <person name="Putnam N.H."/>
            <person name="Rash S."/>
            <person name="Rose J.K."/>
            <person name="Sakihama Y."/>
            <person name="Salamov A.A."/>
            <person name="Savidor A."/>
            <person name="Scheuring C.F."/>
            <person name="Smith B.M."/>
            <person name="Sobral B.W."/>
            <person name="Terry A."/>
            <person name="Torto-Alalibo T.A."/>
            <person name="Win J."/>
            <person name="Xu Z."/>
            <person name="Zhang H."/>
            <person name="Grigoriev I.V."/>
            <person name="Rokhsar D.S."/>
            <person name="Boore J.L."/>
        </authorList>
    </citation>
    <scope>NUCLEOTIDE SEQUENCE [LARGE SCALE GENOMIC DNA]</scope>
    <source>
        <strain evidence="2 3">P6497</strain>
    </source>
</reference>
<dbReference type="OMA" id="KEHAICI"/>
<feature type="repeat" description="ARM" evidence="1">
    <location>
        <begin position="262"/>
        <end position="304"/>
    </location>
</feature>
<accession>G4YDX9</accession>
<evidence type="ECO:0008006" key="4">
    <source>
        <dbReference type="Google" id="ProtNLM"/>
    </source>
</evidence>
<dbReference type="AlphaFoldDB" id="G4YDX9"/>
<dbReference type="PANTHER" id="PTHR23315">
    <property type="entry name" value="U BOX DOMAIN-CONTAINING"/>
    <property type="match status" value="1"/>
</dbReference>
<dbReference type="Gene3D" id="1.25.10.10">
    <property type="entry name" value="Leucine-rich Repeat Variant"/>
    <property type="match status" value="3"/>
</dbReference>
<gene>
    <name evidence="2" type="ORF">PHYSODRAFT_294341</name>
</gene>
<dbReference type="InterPro" id="IPR011989">
    <property type="entry name" value="ARM-like"/>
</dbReference>
<dbReference type="STRING" id="1094619.G4YDX9"/>
<dbReference type="KEGG" id="psoj:PHYSODRAFT_294341"/>
<evidence type="ECO:0000313" key="2">
    <source>
        <dbReference type="EMBL" id="EGZ28997.1"/>
    </source>
</evidence>
<evidence type="ECO:0000313" key="3">
    <source>
        <dbReference type="Proteomes" id="UP000002640"/>
    </source>
</evidence>
<dbReference type="EMBL" id="JH159151">
    <property type="protein sequence ID" value="EGZ28997.1"/>
    <property type="molecule type" value="Genomic_DNA"/>
</dbReference>
<dbReference type="PROSITE" id="PS50176">
    <property type="entry name" value="ARM_REPEAT"/>
    <property type="match status" value="1"/>
</dbReference>